<dbReference type="Pfam" id="PF00486">
    <property type="entry name" value="Trans_reg_C"/>
    <property type="match status" value="1"/>
</dbReference>
<sequence>MIYRFGSFTLDTGRRELSRDGAEIAVEPQVFDLLRVLIERRDRVVSRDDLLDAVWNGRIVSEATLGSRINAARSAIGDTGADQRWIRTLPRKGVRFVGAVQESGQEGVRAAAAEPSPGPGPGAASADAPGPGPAWRTGPRLPAVAVLPFTNLSADPEQDYFADGMTEEIITALSRVSGLFVIARSSTFTYRGAAIDVRRVGRELGVGYVVAGSVRRGGSRLRITGQLIDAGTGAHLWADSFDGGLDDVFALQERVAARAAAAIEPTLQLAEIGRLGRDAPAHPDAYDRLLRANARLADFTAAGMAAALGHLDEALALDPGYAPAMAAAAYCRAQCHFQGWIAQSEAERAAAVRLAWAAVERAPGDAQVLFMAAFAVWNMSETGRDRARDLFGRALLLNPNSALALTLAGWIETMCGRAEAGRAMVERALQLNPRDPRGWLMAGVMAVAAVSEADYPEAVRWAERALAQNRRFAVALRALAVAHAGLGQPERARQAVDELLEIEPELTVSGFLARIPFPVAALAHRYAEALAEAGLPA</sequence>
<dbReference type="PROSITE" id="PS51755">
    <property type="entry name" value="OMPR_PHOB"/>
    <property type="match status" value="1"/>
</dbReference>
<comment type="caution">
    <text evidence="5">The sequence shown here is derived from an EMBL/GenBank/DDBJ whole genome shotgun (WGS) entry which is preliminary data.</text>
</comment>
<dbReference type="RefSeq" id="WP_331304218.1">
    <property type="nucleotide sequence ID" value="NZ_MLCA01000015.1"/>
</dbReference>
<evidence type="ECO:0000256" key="1">
    <source>
        <dbReference type="ARBA" id="ARBA00023125"/>
    </source>
</evidence>
<dbReference type="Gene3D" id="1.10.10.10">
    <property type="entry name" value="Winged helix-like DNA-binding domain superfamily/Winged helix DNA-binding domain"/>
    <property type="match status" value="1"/>
</dbReference>
<evidence type="ECO:0000313" key="6">
    <source>
        <dbReference type="Proteomes" id="UP001355206"/>
    </source>
</evidence>
<dbReference type="CDD" id="cd00383">
    <property type="entry name" value="trans_reg_C"/>
    <property type="match status" value="1"/>
</dbReference>
<dbReference type="Gene3D" id="3.40.50.10610">
    <property type="entry name" value="ABC-type transport auxiliary lipoprotein component"/>
    <property type="match status" value="1"/>
</dbReference>
<dbReference type="InterPro" id="IPR016032">
    <property type="entry name" value="Sig_transdc_resp-reg_C-effctor"/>
</dbReference>
<evidence type="ECO:0000259" key="4">
    <source>
        <dbReference type="PROSITE" id="PS51755"/>
    </source>
</evidence>
<evidence type="ECO:0000313" key="5">
    <source>
        <dbReference type="EMBL" id="MEE7494156.1"/>
    </source>
</evidence>
<dbReference type="InterPro" id="IPR011990">
    <property type="entry name" value="TPR-like_helical_dom_sf"/>
</dbReference>
<dbReference type="SMART" id="SM00862">
    <property type="entry name" value="Trans_reg_C"/>
    <property type="match status" value="1"/>
</dbReference>
<dbReference type="Pfam" id="PF14559">
    <property type="entry name" value="TPR_19"/>
    <property type="match status" value="1"/>
</dbReference>
<feature type="DNA-binding region" description="OmpR/PhoB-type" evidence="2">
    <location>
        <begin position="1"/>
        <end position="98"/>
    </location>
</feature>
<dbReference type="Proteomes" id="UP001355206">
    <property type="component" value="Unassembled WGS sequence"/>
</dbReference>
<keyword evidence="1 2" id="KW-0238">DNA-binding</keyword>
<name>A0ABU7TXS0_9HYPH</name>
<proteinExistence type="predicted"/>
<dbReference type="InterPro" id="IPR036388">
    <property type="entry name" value="WH-like_DNA-bd_sf"/>
</dbReference>
<gene>
    <name evidence="5" type="ORF">MOTC310_28540</name>
</gene>
<protein>
    <submittedName>
        <fullName evidence="5">Transcriptional regulator</fullName>
    </submittedName>
</protein>
<dbReference type="Gene3D" id="1.25.40.10">
    <property type="entry name" value="Tetratricopeptide repeat domain"/>
    <property type="match status" value="2"/>
</dbReference>
<feature type="domain" description="OmpR/PhoB-type" evidence="4">
    <location>
        <begin position="1"/>
        <end position="98"/>
    </location>
</feature>
<dbReference type="InterPro" id="IPR001867">
    <property type="entry name" value="OmpR/PhoB-type_DNA-bd"/>
</dbReference>
<accession>A0ABU7TXS0</accession>
<dbReference type="SUPFAM" id="SSF46894">
    <property type="entry name" value="C-terminal effector domain of the bipartite response regulators"/>
    <property type="match status" value="1"/>
</dbReference>
<dbReference type="EMBL" id="MLCA01000015">
    <property type="protein sequence ID" value="MEE7494156.1"/>
    <property type="molecule type" value="Genomic_DNA"/>
</dbReference>
<evidence type="ECO:0000256" key="3">
    <source>
        <dbReference type="SAM" id="MobiDB-lite"/>
    </source>
</evidence>
<feature type="region of interest" description="Disordered" evidence="3">
    <location>
        <begin position="106"/>
        <end position="137"/>
    </location>
</feature>
<dbReference type="SMART" id="SM00028">
    <property type="entry name" value="TPR"/>
    <property type="match status" value="3"/>
</dbReference>
<dbReference type="InterPro" id="IPR019734">
    <property type="entry name" value="TPR_rpt"/>
</dbReference>
<reference evidence="5 6" key="1">
    <citation type="journal article" date="2012" name="Genet. Mol. Biol.">
        <title>Analysis of 16S rRNA and mxaF genes revealing insights into Methylobacterium niche-specific plant association.</title>
        <authorList>
            <person name="Dourado M.N."/>
            <person name="Andreote F.D."/>
            <person name="Dini-Andreote F."/>
            <person name="Conti R."/>
            <person name="Araujo J.M."/>
            <person name="Araujo W.L."/>
        </authorList>
    </citation>
    <scope>NUCLEOTIDE SEQUENCE [LARGE SCALE GENOMIC DNA]</scope>
    <source>
        <strain evidence="5 6">TC3-10</strain>
    </source>
</reference>
<organism evidence="5 6">
    <name type="scientific">Methylobacterium oryzae</name>
    <dbReference type="NCBI Taxonomy" id="334852"/>
    <lineage>
        <taxon>Bacteria</taxon>
        <taxon>Pseudomonadati</taxon>
        <taxon>Pseudomonadota</taxon>
        <taxon>Alphaproteobacteria</taxon>
        <taxon>Hyphomicrobiales</taxon>
        <taxon>Methylobacteriaceae</taxon>
        <taxon>Methylobacterium</taxon>
    </lineage>
</organism>
<keyword evidence="6" id="KW-1185">Reference proteome</keyword>
<evidence type="ECO:0000256" key="2">
    <source>
        <dbReference type="PROSITE-ProRule" id="PRU01091"/>
    </source>
</evidence>
<dbReference type="PANTHER" id="PTHR12558:SF33">
    <property type="entry name" value="BLL7664 PROTEIN"/>
    <property type="match status" value="1"/>
</dbReference>
<dbReference type="SUPFAM" id="SSF48452">
    <property type="entry name" value="TPR-like"/>
    <property type="match status" value="1"/>
</dbReference>
<dbReference type="PANTHER" id="PTHR12558">
    <property type="entry name" value="CELL DIVISION CYCLE 16,23,27"/>
    <property type="match status" value="1"/>
</dbReference>